<protein>
    <submittedName>
        <fullName evidence="2">Uncharacterized protein</fullName>
    </submittedName>
</protein>
<organism evidence="2 3">
    <name type="scientific">Pseudomonas cichorii</name>
    <dbReference type="NCBI Taxonomy" id="36746"/>
    <lineage>
        <taxon>Bacteria</taxon>
        <taxon>Pseudomonadati</taxon>
        <taxon>Pseudomonadota</taxon>
        <taxon>Gammaproteobacteria</taxon>
        <taxon>Pseudomonadales</taxon>
        <taxon>Pseudomonadaceae</taxon>
        <taxon>Pseudomonas</taxon>
    </lineage>
</organism>
<reference evidence="2 3" key="1">
    <citation type="submission" date="2018-08" db="EMBL/GenBank/DDBJ databases">
        <title>Recombination of ecologically and evolutionarily significant loci maintains genetic cohesion in the Pseudomonas syringae species complex.</title>
        <authorList>
            <person name="Dillon M."/>
            <person name="Thakur S."/>
            <person name="Almeida R.N.D."/>
            <person name="Weir B.S."/>
            <person name="Guttman D.S."/>
        </authorList>
    </citation>
    <scope>NUCLEOTIDE SEQUENCE [LARGE SCALE GENOMIC DNA]</scope>
    <source>
        <strain evidence="2 3">ICMP 6917</strain>
    </source>
</reference>
<proteinExistence type="predicted"/>
<keyword evidence="4" id="KW-1185">Reference proteome</keyword>
<dbReference type="EMBL" id="BLWA01000011">
    <property type="protein sequence ID" value="GFM93596.1"/>
    <property type="molecule type" value="Genomic_DNA"/>
</dbReference>
<evidence type="ECO:0000313" key="4">
    <source>
        <dbReference type="Proteomes" id="UP000614982"/>
    </source>
</evidence>
<sequence length="321" mass="36284">MDMKKQKFSMQIAVTPENQGLIDFYQQWSRMIPTLYFLDLCTISHIKDSLERDPGEGSPEPQTLAWLRENDLSHNGFSYLPALMEKASDTKSKFDVNGLIEEAARDLTALNSFFQHARVVEDINLASQYVADLKGIHPEILGPRYHDFLEYVNGLELFNAMAPGKRFKAAEAICEHATSLGIDKGHPLVLASVACVYGCVAAKKVLKFKKNPAEFSSSNALGDVQVIQRVGKLTKMVEQTHRGFARTGFVTDDRYLQDFYDFFFVNEVASEIGENTTSTKYEMTIQAYKLFPDLFDENREPKGDTENVEVLKLYALFGFPN</sequence>
<dbReference type="AlphaFoldDB" id="A0A3M4VV34"/>
<name>A0A3M4VV34_PSECI</name>
<dbReference type="Proteomes" id="UP000614982">
    <property type="component" value="Unassembled WGS sequence"/>
</dbReference>
<dbReference type="Proteomes" id="UP000278332">
    <property type="component" value="Unassembled WGS sequence"/>
</dbReference>
<accession>A0A3M4VV34</accession>
<dbReference type="EMBL" id="RBRY01000104">
    <property type="protein sequence ID" value="RMR55675.1"/>
    <property type="molecule type" value="Genomic_DNA"/>
</dbReference>
<evidence type="ECO:0000313" key="3">
    <source>
        <dbReference type="Proteomes" id="UP000278332"/>
    </source>
</evidence>
<reference evidence="1 4" key="2">
    <citation type="submission" date="2020-05" db="EMBL/GenBank/DDBJ databases">
        <title>Genetic diversity of Pseudomonas cichorii.</title>
        <authorList>
            <person name="Tani S."/>
            <person name="Yagi H."/>
            <person name="Hashimoto S."/>
            <person name="Iiyama K."/>
            <person name="Furuya N."/>
        </authorList>
    </citation>
    <scope>NUCLEOTIDE SEQUENCE [LARGE SCALE GENOMIC DNA]</scope>
    <source>
        <strain evidence="1 4">LMG 2162</strain>
    </source>
</reference>
<comment type="caution">
    <text evidence="2">The sequence shown here is derived from an EMBL/GenBank/DDBJ whole genome shotgun (WGS) entry which is preliminary data.</text>
</comment>
<evidence type="ECO:0000313" key="2">
    <source>
        <dbReference type="EMBL" id="RMR55675.1"/>
    </source>
</evidence>
<evidence type="ECO:0000313" key="1">
    <source>
        <dbReference type="EMBL" id="GFM93596.1"/>
    </source>
</evidence>
<gene>
    <name evidence="2" type="ORF">ALP84_03290</name>
    <name evidence="1" type="ORF">PSCICP_35680</name>
</gene>